<keyword evidence="5" id="KW-0547">Nucleotide-binding</keyword>
<dbReference type="CDD" id="cd18580">
    <property type="entry name" value="ABC_6TM_ABCC_D2"/>
    <property type="match status" value="1"/>
</dbReference>
<feature type="domain" description="ABC transmembrane type-1" evidence="13">
    <location>
        <begin position="281"/>
        <end position="558"/>
    </location>
</feature>
<feature type="transmembrane region" description="Helical" evidence="11">
    <location>
        <begin position="491"/>
        <end position="518"/>
    </location>
</feature>
<dbReference type="CDD" id="cd18579">
    <property type="entry name" value="ABC_6TM_ABCC_D1"/>
    <property type="match status" value="1"/>
</dbReference>
<dbReference type="PROSITE" id="PS50929">
    <property type="entry name" value="ABC_TM1F"/>
    <property type="match status" value="2"/>
</dbReference>
<feature type="transmembrane region" description="Helical" evidence="11">
    <location>
        <begin position="412"/>
        <end position="431"/>
    </location>
</feature>
<feature type="region of interest" description="Disordered" evidence="10">
    <location>
        <begin position="836"/>
        <end position="857"/>
    </location>
</feature>
<feature type="transmembrane region" description="Helical" evidence="11">
    <location>
        <begin position="103"/>
        <end position="124"/>
    </location>
</feature>
<organism evidence="14 15">
    <name type="scientific">Purpureocillium takamizusanense</name>
    <dbReference type="NCBI Taxonomy" id="2060973"/>
    <lineage>
        <taxon>Eukaryota</taxon>
        <taxon>Fungi</taxon>
        <taxon>Dikarya</taxon>
        <taxon>Ascomycota</taxon>
        <taxon>Pezizomycotina</taxon>
        <taxon>Sordariomycetes</taxon>
        <taxon>Hypocreomycetidae</taxon>
        <taxon>Hypocreales</taxon>
        <taxon>Ophiocordycipitaceae</taxon>
        <taxon>Purpureocillium</taxon>
    </lineage>
</organism>
<keyword evidence="4 11" id="KW-0812">Transmembrane</keyword>
<keyword evidence="2" id="KW-0813">Transport</keyword>
<protein>
    <recommendedName>
        <fullName evidence="16">ABC transporter</fullName>
    </recommendedName>
</protein>
<dbReference type="GO" id="GO:0005524">
    <property type="term" value="F:ATP binding"/>
    <property type="evidence" value="ECO:0007669"/>
    <property type="project" value="UniProtKB-KW"/>
</dbReference>
<feature type="transmembrane region" description="Helical" evidence="11">
    <location>
        <begin position="312"/>
        <end position="334"/>
    </location>
</feature>
<feature type="transmembrane region" description="Helical" evidence="11">
    <location>
        <begin position="936"/>
        <end position="965"/>
    </location>
</feature>
<feature type="domain" description="ABC transmembrane type-1" evidence="13">
    <location>
        <begin position="904"/>
        <end position="1180"/>
    </location>
</feature>
<dbReference type="SUPFAM" id="SSF52540">
    <property type="entry name" value="P-loop containing nucleoside triphosphate hydrolases"/>
    <property type="match status" value="2"/>
</dbReference>
<proteinExistence type="predicted"/>
<evidence type="ECO:0000313" key="14">
    <source>
        <dbReference type="EMBL" id="UNI13949.1"/>
    </source>
</evidence>
<dbReference type="PANTHER" id="PTHR24223:SF399">
    <property type="entry name" value="ABC TRANSPORTER ATNG"/>
    <property type="match status" value="1"/>
</dbReference>
<feature type="transmembrane region" description="Helical" evidence="11">
    <location>
        <begin position="72"/>
        <end position="97"/>
    </location>
</feature>
<dbReference type="KEGG" id="ptkz:JDV02_000636"/>
<dbReference type="SMART" id="SM00382">
    <property type="entry name" value="AAA"/>
    <property type="match status" value="2"/>
</dbReference>
<dbReference type="OrthoDB" id="6500128at2759"/>
<feature type="transmembrane region" description="Helical" evidence="11">
    <location>
        <begin position="1123"/>
        <end position="1146"/>
    </location>
</feature>
<evidence type="ECO:0000256" key="8">
    <source>
        <dbReference type="ARBA" id="ARBA00023136"/>
    </source>
</evidence>
<feature type="transmembrane region" description="Helical" evidence="11">
    <location>
        <begin position="38"/>
        <end position="60"/>
    </location>
</feature>
<evidence type="ECO:0008006" key="16">
    <source>
        <dbReference type="Google" id="ProtNLM"/>
    </source>
</evidence>
<dbReference type="InterPro" id="IPR036640">
    <property type="entry name" value="ABC1_TM_sf"/>
</dbReference>
<dbReference type="Gene3D" id="1.20.1560.10">
    <property type="entry name" value="ABC transporter type 1, transmembrane domain"/>
    <property type="match status" value="2"/>
</dbReference>
<evidence type="ECO:0000256" key="10">
    <source>
        <dbReference type="SAM" id="MobiDB-lite"/>
    </source>
</evidence>
<keyword evidence="6" id="KW-0067">ATP-binding</keyword>
<dbReference type="InterPro" id="IPR050173">
    <property type="entry name" value="ABC_transporter_C-like"/>
</dbReference>
<dbReference type="EMBL" id="CP086354">
    <property type="protein sequence ID" value="UNI13949.1"/>
    <property type="molecule type" value="Genomic_DNA"/>
</dbReference>
<dbReference type="Pfam" id="PF24357">
    <property type="entry name" value="TMD0_ABC"/>
    <property type="match status" value="1"/>
</dbReference>
<dbReference type="GeneID" id="72062601"/>
<dbReference type="GO" id="GO:0005886">
    <property type="term" value="C:plasma membrane"/>
    <property type="evidence" value="ECO:0007669"/>
    <property type="project" value="UniProtKB-SubCell"/>
</dbReference>
<feature type="domain" description="ABC transporter" evidence="12">
    <location>
        <begin position="617"/>
        <end position="851"/>
    </location>
</feature>
<accession>A0A9Q8Q7G5</accession>
<dbReference type="GO" id="GO:0016887">
    <property type="term" value="F:ATP hydrolysis activity"/>
    <property type="evidence" value="ECO:0007669"/>
    <property type="project" value="InterPro"/>
</dbReference>
<dbReference type="PROSITE" id="PS50893">
    <property type="entry name" value="ABC_TRANSPORTER_2"/>
    <property type="match status" value="2"/>
</dbReference>
<dbReference type="InterPro" id="IPR003439">
    <property type="entry name" value="ABC_transporter-like_ATP-bd"/>
</dbReference>
<dbReference type="InterPro" id="IPR017871">
    <property type="entry name" value="ABC_transporter-like_CS"/>
</dbReference>
<keyword evidence="3" id="KW-1003">Cell membrane</keyword>
<keyword evidence="8 11" id="KW-0472">Membrane</keyword>
<evidence type="ECO:0000256" key="9">
    <source>
        <dbReference type="ARBA" id="ARBA00023180"/>
    </source>
</evidence>
<comment type="subcellular location">
    <subcellularLocation>
        <location evidence="1">Cell membrane</location>
        <topology evidence="1">Multi-pass membrane protein</topology>
    </subcellularLocation>
</comment>
<dbReference type="InterPro" id="IPR044746">
    <property type="entry name" value="ABCC_6TM_D1"/>
</dbReference>
<evidence type="ECO:0000256" key="5">
    <source>
        <dbReference type="ARBA" id="ARBA00022741"/>
    </source>
</evidence>
<feature type="compositionally biased region" description="Acidic residues" evidence="10">
    <location>
        <begin position="836"/>
        <end position="845"/>
    </location>
</feature>
<feature type="transmembrane region" description="Helical" evidence="11">
    <location>
        <begin position="901"/>
        <end position="924"/>
    </location>
</feature>
<dbReference type="FunFam" id="1.20.1560.10:FF:000066">
    <property type="entry name" value="ABC multidrug transporter (Eurofung)"/>
    <property type="match status" value="1"/>
</dbReference>
<keyword evidence="9" id="KW-0325">Glycoprotein</keyword>
<dbReference type="Gene3D" id="3.40.50.300">
    <property type="entry name" value="P-loop containing nucleotide triphosphate hydrolases"/>
    <property type="match status" value="2"/>
</dbReference>
<feature type="domain" description="ABC transporter" evidence="12">
    <location>
        <begin position="1217"/>
        <end position="1448"/>
    </location>
</feature>
<reference evidence="14" key="1">
    <citation type="submission" date="2021-11" db="EMBL/GenBank/DDBJ databases">
        <title>Purpureocillium_takamizusanense_genome.</title>
        <authorList>
            <person name="Nguyen N.-H."/>
        </authorList>
    </citation>
    <scope>NUCLEOTIDE SEQUENCE</scope>
    <source>
        <strain evidence="14">PT3</strain>
    </source>
</reference>
<evidence type="ECO:0000313" key="15">
    <source>
        <dbReference type="Proteomes" id="UP000829364"/>
    </source>
</evidence>
<name>A0A9Q8Q7G5_9HYPO</name>
<gene>
    <name evidence="14" type="ORF">JDV02_000636</name>
</gene>
<dbReference type="FunFam" id="1.20.1560.10:FF:000055">
    <property type="entry name" value="ABC multidrug transporter (Eurofung)"/>
    <property type="match status" value="1"/>
</dbReference>
<evidence type="ECO:0000256" key="6">
    <source>
        <dbReference type="ARBA" id="ARBA00022840"/>
    </source>
</evidence>
<dbReference type="PROSITE" id="PS00211">
    <property type="entry name" value="ABC_TRANSPORTER_1"/>
    <property type="match status" value="2"/>
</dbReference>
<dbReference type="InterPro" id="IPR044726">
    <property type="entry name" value="ABCC_6TM_D2"/>
</dbReference>
<feature type="transmembrane region" description="Helical" evidence="11">
    <location>
        <begin position="271"/>
        <end position="292"/>
    </location>
</feature>
<evidence type="ECO:0000256" key="7">
    <source>
        <dbReference type="ARBA" id="ARBA00022989"/>
    </source>
</evidence>
<dbReference type="SUPFAM" id="SSF90123">
    <property type="entry name" value="ABC transporter transmembrane region"/>
    <property type="match status" value="2"/>
</dbReference>
<dbReference type="InterPro" id="IPR056227">
    <property type="entry name" value="TMD0_ABC"/>
</dbReference>
<dbReference type="InterPro" id="IPR011527">
    <property type="entry name" value="ABC1_TM_dom"/>
</dbReference>
<dbReference type="InterPro" id="IPR003593">
    <property type="entry name" value="AAA+_ATPase"/>
</dbReference>
<dbReference type="Proteomes" id="UP000829364">
    <property type="component" value="Chromosome 1"/>
</dbReference>
<evidence type="ECO:0000256" key="3">
    <source>
        <dbReference type="ARBA" id="ARBA00022475"/>
    </source>
</evidence>
<feature type="transmembrane region" description="Helical" evidence="11">
    <location>
        <begin position="1152"/>
        <end position="1172"/>
    </location>
</feature>
<feature type="transmembrane region" description="Helical" evidence="11">
    <location>
        <begin position="1042"/>
        <end position="1059"/>
    </location>
</feature>
<evidence type="ECO:0000256" key="4">
    <source>
        <dbReference type="ARBA" id="ARBA00022692"/>
    </source>
</evidence>
<evidence type="ECO:0000259" key="12">
    <source>
        <dbReference type="PROSITE" id="PS50893"/>
    </source>
</evidence>
<evidence type="ECO:0000256" key="11">
    <source>
        <dbReference type="SAM" id="Phobius"/>
    </source>
</evidence>
<evidence type="ECO:0000256" key="2">
    <source>
        <dbReference type="ARBA" id="ARBA00022448"/>
    </source>
</evidence>
<dbReference type="GO" id="GO:0140359">
    <property type="term" value="F:ABC-type transporter activity"/>
    <property type="evidence" value="ECO:0007669"/>
    <property type="project" value="InterPro"/>
</dbReference>
<keyword evidence="7 11" id="KW-1133">Transmembrane helix</keyword>
<dbReference type="RefSeq" id="XP_047837430.1">
    <property type="nucleotide sequence ID" value="XM_047981470.1"/>
</dbReference>
<dbReference type="Pfam" id="PF00005">
    <property type="entry name" value="ABC_tran"/>
    <property type="match status" value="2"/>
</dbReference>
<dbReference type="CDD" id="cd03244">
    <property type="entry name" value="ABCC_MRP_domain2"/>
    <property type="match status" value="1"/>
</dbReference>
<dbReference type="Pfam" id="PF00664">
    <property type="entry name" value="ABC_membrane"/>
    <property type="match status" value="2"/>
</dbReference>
<keyword evidence="15" id="KW-1185">Reference proteome</keyword>
<evidence type="ECO:0000259" key="13">
    <source>
        <dbReference type="PROSITE" id="PS50929"/>
    </source>
</evidence>
<evidence type="ECO:0000256" key="1">
    <source>
        <dbReference type="ARBA" id="ARBA00004651"/>
    </source>
</evidence>
<dbReference type="InterPro" id="IPR027417">
    <property type="entry name" value="P-loop_NTPase"/>
</dbReference>
<dbReference type="PANTHER" id="PTHR24223">
    <property type="entry name" value="ATP-BINDING CASSETTE SUB-FAMILY C"/>
    <property type="match status" value="1"/>
</dbReference>
<sequence>MADVLIIPCAIGVEDSFGPVVDATCLGGFDFTLLFEEALLSIVPIGIASFWAAFRIAALYGQANKSRSSWLLSLKMLAFATYVALQVTLVVVWAAGGIPATRLTFPCAALIIAGSCLLWLVSLLEHKRSVRPSTVLCVYLGISVLLDLARVRTLFFMPGTTVVARVNLAGYCTKVLLLCLEATEKRHLLYPEWRHVSPEEASGVLNRSFFVWLNAVFIKGFRTVLTVNILTPLDSQLLSASNPLKLMISWANKTQTSQDALFWTYLNYYKWSFLAGVLPRLAYTGFSFSQPFLVERVLDFSADPSGENSENVGYSLVGAYAIVYIGLSISYAVYQHKTYRLLTMFRGSLIAMIFDKTLRIDSSAIQDAEAITLMSADIDRIASSMPLIHELYASFIETGIALYLLYRLLGLAIVAPIVWIVVCLIAGIPLAKAAGDAQIPWLEAIEVRLAATAKALGATKAIKMTGLADIVSAQITGLRLSEIRASRRYRILNIFVFISYFASSALAPVFGFLVYSLLARNNDDGTLTEGVAFASLSVFELLQQPMMYAIDGVEHVKTIINSFRRIQEYLQTKETEDYRITPETDASSSQTSICKEYKQKGMMLKDEPALEKYHFSVTVQQGSAGYAEDELILKDLNFELPMGQTTVIMGPVGCGKSTLLKLILGELPVVSGTITTSFSKAAYCSQSPWTTWGSIQSNIVGMSPWDQEWYGSVVSACALSADFAELADGDQTAIGTRGARLSGGQQMRVSLARALYSRNSVLVLDDCLSGLDRTTERHIVDAVFGSDGLLKKLGGITVILATNSGHHISFADYVVVIGSDGVVTRHGATVDMSPDEEIVHEDPEETTTPKHPAPGADAELPEEVLQELDLLDDPDQGVSRMTGDLKVYGYYAKIAGPWTMFIYLLACATFVFGVTFPSIWVQWWTNANAENPNDRLGYYLGVFAGLGLLTVIGCTLADSIFNLVVLPKTSRKFHELLLTTTMRAPTSFLTSTNAGTTINRFSQDLELIDNDLPQSIDSFIFQFMSAIVSAVFVFIGSGYVAAAIPACLALLTLLQFYYLRTSRQLRLLDIEAKAPLFSQFLETVNGIACIRAYGWTENYSDRNYNALNASQKPFYLLYCIQRWLTLVLDLFNAGVAIMLVGIATNVHNGSTSFLGVALFNIVTFSSTLQTLVTAWTQVEMALGAINRIRSFVKTVKDENVATETEPVPDDWPQHGVIAFDNVSASYETSSEPVLKDISFSVQAGEKLAICGRTGSGKSSLVSAILRMLEMDSGTISIDDVDISTIPRQEIRRRLISLPQEPFFIHGTVRENIDPQDGATDDRIEEVLRSVDMWGFFESRGGLDELLEDDKLSHGQRQLFCLARAILKQGKILIMDEATSSVDAETDAVMQRVLREEFGGRTMVAIAHKLQTILDFDRIILLDKGRIVETGNPQELLTDETSAFRVLYESLASAAEEL</sequence>
<dbReference type="FunFam" id="3.40.50.300:FF:000838">
    <property type="entry name" value="ABC multidrug transporter (Eurofung)"/>
    <property type="match status" value="1"/>
</dbReference>